<feature type="domain" description="CSC1/OSCA1-like N-terminal transmembrane" evidence="10">
    <location>
        <begin position="36"/>
        <end position="184"/>
    </location>
</feature>
<dbReference type="PANTHER" id="PTHR13018:SF26">
    <property type="entry name" value="DOMAIN PROTEIN, PUTATIVE (AFU_ORTHOLOGUE AFUA_5G10920)-RELATED"/>
    <property type="match status" value="1"/>
</dbReference>
<feature type="transmembrane region" description="Helical" evidence="7">
    <location>
        <begin position="604"/>
        <end position="633"/>
    </location>
</feature>
<accession>A0A6A6WLN0</accession>
<dbReference type="InterPro" id="IPR045122">
    <property type="entry name" value="Csc1-like"/>
</dbReference>
<keyword evidence="6 7" id="KW-0472">Membrane</keyword>
<feature type="transmembrane region" description="Helical" evidence="7">
    <location>
        <begin position="34"/>
        <end position="57"/>
    </location>
</feature>
<evidence type="ECO:0000256" key="7">
    <source>
        <dbReference type="SAM" id="Phobius"/>
    </source>
</evidence>
<feature type="transmembrane region" description="Helical" evidence="7">
    <location>
        <begin position="682"/>
        <end position="699"/>
    </location>
</feature>
<evidence type="ECO:0000259" key="8">
    <source>
        <dbReference type="Pfam" id="PF02714"/>
    </source>
</evidence>
<dbReference type="Pfam" id="PF13967">
    <property type="entry name" value="RSN1_TM"/>
    <property type="match status" value="1"/>
</dbReference>
<evidence type="ECO:0000313" key="12">
    <source>
        <dbReference type="EMBL" id="KAF2763072.1"/>
    </source>
</evidence>
<dbReference type="GO" id="GO:0005227">
    <property type="term" value="F:calcium-activated cation channel activity"/>
    <property type="evidence" value="ECO:0007669"/>
    <property type="project" value="InterPro"/>
</dbReference>
<evidence type="ECO:0000259" key="11">
    <source>
        <dbReference type="Pfam" id="PF14703"/>
    </source>
</evidence>
<dbReference type="Pfam" id="PF02714">
    <property type="entry name" value="RSN1_7TM"/>
    <property type="match status" value="1"/>
</dbReference>
<dbReference type="Pfam" id="PF14703">
    <property type="entry name" value="PHM7_cyt"/>
    <property type="match status" value="1"/>
</dbReference>
<feature type="transmembrane region" description="Helical" evidence="7">
    <location>
        <begin position="116"/>
        <end position="135"/>
    </location>
</feature>
<keyword evidence="3" id="KW-0813">Transport</keyword>
<evidence type="ECO:0000256" key="5">
    <source>
        <dbReference type="ARBA" id="ARBA00022989"/>
    </source>
</evidence>
<keyword evidence="5 7" id="KW-1133">Transmembrane helix</keyword>
<dbReference type="PANTHER" id="PTHR13018">
    <property type="entry name" value="PROBABLE MEMBRANE PROTEIN DUF221-RELATED"/>
    <property type="match status" value="1"/>
</dbReference>
<comment type="subcellular location">
    <subcellularLocation>
        <location evidence="1">Membrane</location>
        <topology evidence="1">Multi-pass membrane protein</topology>
    </subcellularLocation>
</comment>
<proteinExistence type="inferred from homology"/>
<keyword evidence="13" id="KW-1185">Reference proteome</keyword>
<evidence type="ECO:0000259" key="9">
    <source>
        <dbReference type="Pfam" id="PF12621"/>
    </source>
</evidence>
<evidence type="ECO:0000259" key="10">
    <source>
        <dbReference type="Pfam" id="PF13967"/>
    </source>
</evidence>
<dbReference type="EMBL" id="ML996565">
    <property type="protein sequence ID" value="KAF2763072.1"/>
    <property type="molecule type" value="Genomic_DNA"/>
</dbReference>
<feature type="transmembrane region" description="Helical" evidence="7">
    <location>
        <begin position="408"/>
        <end position="430"/>
    </location>
</feature>
<evidence type="ECO:0000256" key="4">
    <source>
        <dbReference type="ARBA" id="ARBA00022692"/>
    </source>
</evidence>
<dbReference type="GO" id="GO:0005886">
    <property type="term" value="C:plasma membrane"/>
    <property type="evidence" value="ECO:0007669"/>
    <property type="project" value="TreeGrafter"/>
</dbReference>
<feature type="transmembrane region" description="Helical" evidence="7">
    <location>
        <begin position="450"/>
        <end position="474"/>
    </location>
</feature>
<dbReference type="GeneID" id="54481171"/>
<comment type="similarity">
    <text evidence="2">Belongs to the CSC1 (TC 1.A.17) family.</text>
</comment>
<feature type="transmembrane region" description="Helical" evidence="7">
    <location>
        <begin position="654"/>
        <end position="676"/>
    </location>
</feature>
<feature type="domain" description="10TM putative phosphate transporter extracellular tail" evidence="9">
    <location>
        <begin position="763"/>
        <end position="853"/>
    </location>
</feature>
<dbReference type="Proteomes" id="UP000799437">
    <property type="component" value="Unassembled WGS sequence"/>
</dbReference>
<evidence type="ECO:0000313" key="13">
    <source>
        <dbReference type="Proteomes" id="UP000799437"/>
    </source>
</evidence>
<dbReference type="InterPro" id="IPR022257">
    <property type="entry name" value="PHM7_ext"/>
</dbReference>
<feature type="transmembrane region" description="Helical" evidence="7">
    <location>
        <begin position="163"/>
        <end position="182"/>
    </location>
</feature>
<gene>
    <name evidence="12" type="ORF">EJ05DRAFT_24674</name>
</gene>
<keyword evidence="4 7" id="KW-0812">Transmembrane</keyword>
<dbReference type="OrthoDB" id="1076608at2759"/>
<evidence type="ECO:0000256" key="3">
    <source>
        <dbReference type="ARBA" id="ARBA00022448"/>
    </source>
</evidence>
<dbReference type="InterPro" id="IPR003864">
    <property type="entry name" value="CSC1/OSCA1-like_7TM"/>
</dbReference>
<dbReference type="AlphaFoldDB" id="A0A6A6WLN0"/>
<dbReference type="InterPro" id="IPR032880">
    <property type="entry name" value="CSC1/OSCA1-like_N"/>
</dbReference>
<protein>
    <submittedName>
        <fullName evidence="12">DUF221-domain-containing protein</fullName>
    </submittedName>
</protein>
<evidence type="ECO:0000256" key="2">
    <source>
        <dbReference type="ARBA" id="ARBA00007779"/>
    </source>
</evidence>
<evidence type="ECO:0000256" key="6">
    <source>
        <dbReference type="ARBA" id="ARBA00023136"/>
    </source>
</evidence>
<feature type="transmembrane region" description="Helical" evidence="7">
    <location>
        <begin position="495"/>
        <end position="522"/>
    </location>
</feature>
<feature type="domain" description="CSC1/OSCA1-like 7TM region" evidence="8">
    <location>
        <begin position="403"/>
        <end position="674"/>
    </location>
</feature>
<evidence type="ECO:0000256" key="1">
    <source>
        <dbReference type="ARBA" id="ARBA00004141"/>
    </source>
</evidence>
<reference evidence="12" key="1">
    <citation type="journal article" date="2020" name="Stud. Mycol.">
        <title>101 Dothideomycetes genomes: a test case for predicting lifestyles and emergence of pathogens.</title>
        <authorList>
            <person name="Haridas S."/>
            <person name="Albert R."/>
            <person name="Binder M."/>
            <person name="Bloem J."/>
            <person name="Labutti K."/>
            <person name="Salamov A."/>
            <person name="Andreopoulos B."/>
            <person name="Baker S."/>
            <person name="Barry K."/>
            <person name="Bills G."/>
            <person name="Bluhm B."/>
            <person name="Cannon C."/>
            <person name="Castanera R."/>
            <person name="Culley D."/>
            <person name="Daum C."/>
            <person name="Ezra D."/>
            <person name="Gonzalez J."/>
            <person name="Henrissat B."/>
            <person name="Kuo A."/>
            <person name="Liang C."/>
            <person name="Lipzen A."/>
            <person name="Lutzoni F."/>
            <person name="Magnuson J."/>
            <person name="Mondo S."/>
            <person name="Nolan M."/>
            <person name="Ohm R."/>
            <person name="Pangilinan J."/>
            <person name="Park H.-J."/>
            <person name="Ramirez L."/>
            <person name="Alfaro M."/>
            <person name="Sun H."/>
            <person name="Tritt A."/>
            <person name="Yoshinaga Y."/>
            <person name="Zwiers L.-H."/>
            <person name="Turgeon B."/>
            <person name="Goodwin S."/>
            <person name="Spatafora J."/>
            <person name="Crous P."/>
            <person name="Grigoriev I."/>
        </authorList>
    </citation>
    <scope>NUCLEOTIDE SEQUENCE</scope>
    <source>
        <strain evidence="12">CBS 121739</strain>
    </source>
</reference>
<feature type="domain" description="CSC1/OSCA1-like cytosolic" evidence="11">
    <location>
        <begin position="229"/>
        <end position="391"/>
    </location>
</feature>
<dbReference type="RefSeq" id="XP_033605523.1">
    <property type="nucleotide sequence ID" value="XM_033740117.1"/>
</dbReference>
<sequence length="868" mass="97852">MHKQCSTPRWTGTFQIAFLLSTRTAVMTKSASLAAIIAAFVPSLITAIIFLVIFCLIRRYHKRIYAPRTYIDLISEKDRTPGSSTARIEWLKPIWQLGDKFVLEHSSLDAYLYLRFLKTIIFICVIGACITWPILFPVNATGKGNASQLDKLGFGNVHGKKRLYAHAVVAWVYFGFVMFTIARERMWLIGLRQAWHLSRTNASRLSSRTVLYLDPPKDVLVDGESQSTLGKEVMRQWVVKPTPKLDEHVGARNATLAQLESTELCYLKTVNKKRAKISKRNGSGVVGLTDQTISALRPIRKQYYVLGTESDAIDHLQAEATAKVQKVDEDRDLHSTDAAEARSAIFVEYATQSAAQRAYRSNPKSKIPMPANLAIKSKLIGVLPKEIIWTNITLPQSVRLSKKSAGNVFVIALIIFWSIPTAFIASISNVNYLAEKVQWLGWIKSLPDPILGLMVGLLPPLATSFIASYVPDILRYVAKMFEPTTVTAELQVQTWYYLFQIIQVFFVTALSSSATAFVPQLINNPGNVPMLLADKLPSSSNFYLTYFILQGLGSATKNILNYSDLFQYVFWDWFINKTPRDKYTQYTTMKGIGWGKMYPKFNNFVIIALAYSIISPLVLGIAAIGLILFYFCYRHQLLYVVQPKLETKGKCYTRALTQMLTGIYVGELALIGLFGLRKATGPSIMIAVLFFGTIAYNVVMNRYLSPLEDHFPDDLLAAEGEEEEPLLTAEEGVIDGADEHSRIQSLGNSMHIPKRVVDPVARFFEPHIYASHKVMKTFLHNQGEDGDAIEYTEDELKNAYTNPSLISKPATIWLPQDDMGLSKRLIEENEKKGLKSTDEGAWLDEKRHVKFDEDNLRQLPAWKKPIPF</sequence>
<dbReference type="InterPro" id="IPR027815">
    <property type="entry name" value="CSC1/OSCA1-like_cyt"/>
</dbReference>
<name>A0A6A6WLN0_9PEZI</name>
<dbReference type="Pfam" id="PF12621">
    <property type="entry name" value="PHM7_ext"/>
    <property type="match status" value="1"/>
</dbReference>
<organism evidence="12 13">
    <name type="scientific">Pseudovirgaria hyperparasitica</name>
    <dbReference type="NCBI Taxonomy" id="470096"/>
    <lineage>
        <taxon>Eukaryota</taxon>
        <taxon>Fungi</taxon>
        <taxon>Dikarya</taxon>
        <taxon>Ascomycota</taxon>
        <taxon>Pezizomycotina</taxon>
        <taxon>Dothideomycetes</taxon>
        <taxon>Dothideomycetes incertae sedis</taxon>
        <taxon>Acrospermales</taxon>
        <taxon>Acrospermaceae</taxon>
        <taxon>Pseudovirgaria</taxon>
    </lineage>
</organism>